<reference evidence="3 5" key="2">
    <citation type="journal article" date="2014" name="BMC Genomics">
        <title>An improved genome release (version Mt4.0) for the model legume Medicago truncatula.</title>
        <authorList>
            <person name="Tang H."/>
            <person name="Krishnakumar V."/>
            <person name="Bidwell S."/>
            <person name="Rosen B."/>
            <person name="Chan A."/>
            <person name="Zhou S."/>
            <person name="Gentzbittel L."/>
            <person name="Childs K.L."/>
            <person name="Yandell M."/>
            <person name="Gundlach H."/>
            <person name="Mayer K.F."/>
            <person name="Schwartz D.C."/>
            <person name="Town C.D."/>
        </authorList>
    </citation>
    <scope>GENOME REANNOTATION</scope>
    <source>
        <strain evidence="4 5">cv. Jemalong A17</strain>
    </source>
</reference>
<evidence type="ECO:0000313" key="3">
    <source>
        <dbReference type="EMBL" id="AES93675.1"/>
    </source>
</evidence>
<reference evidence="4" key="3">
    <citation type="submission" date="2015-04" db="UniProtKB">
        <authorList>
            <consortium name="EnsemblPlants"/>
        </authorList>
    </citation>
    <scope>IDENTIFICATION</scope>
    <source>
        <strain evidence="4">cv. Jemalong A17</strain>
    </source>
</reference>
<dbReference type="Pfam" id="PF13456">
    <property type="entry name" value="RVT_3"/>
    <property type="match status" value="1"/>
</dbReference>
<evidence type="ECO:0000313" key="4">
    <source>
        <dbReference type="EnsemblPlants" id="AES93675"/>
    </source>
</evidence>
<feature type="domain" description="RNase H type-1" evidence="2">
    <location>
        <begin position="21"/>
        <end position="89"/>
    </location>
</feature>
<dbReference type="SUPFAM" id="SSF53098">
    <property type="entry name" value="Ribonuclease H-like"/>
    <property type="match status" value="1"/>
</dbReference>
<dbReference type="Proteomes" id="UP000002051">
    <property type="component" value="Chromosome 5"/>
</dbReference>
<dbReference type="HOGENOM" id="CLU_2444195_0_0_1"/>
<dbReference type="PaxDb" id="3880-AES93675"/>
<protein>
    <recommendedName>
        <fullName evidence="2">RNase H type-1 domain-containing protein</fullName>
    </recommendedName>
</protein>
<evidence type="ECO:0000256" key="1">
    <source>
        <dbReference type="SAM" id="SignalP"/>
    </source>
</evidence>
<keyword evidence="5" id="KW-1185">Reference proteome</keyword>
<organism evidence="3 5">
    <name type="scientific">Medicago truncatula</name>
    <name type="common">Barrel medic</name>
    <name type="synonym">Medicago tribuloides</name>
    <dbReference type="NCBI Taxonomy" id="3880"/>
    <lineage>
        <taxon>Eukaryota</taxon>
        <taxon>Viridiplantae</taxon>
        <taxon>Streptophyta</taxon>
        <taxon>Embryophyta</taxon>
        <taxon>Tracheophyta</taxon>
        <taxon>Spermatophyta</taxon>
        <taxon>Magnoliopsida</taxon>
        <taxon>eudicotyledons</taxon>
        <taxon>Gunneridae</taxon>
        <taxon>Pentapetalae</taxon>
        <taxon>rosids</taxon>
        <taxon>fabids</taxon>
        <taxon>Fabales</taxon>
        <taxon>Fabaceae</taxon>
        <taxon>Papilionoideae</taxon>
        <taxon>50 kb inversion clade</taxon>
        <taxon>NPAAA clade</taxon>
        <taxon>Hologalegina</taxon>
        <taxon>IRL clade</taxon>
        <taxon>Trifolieae</taxon>
        <taxon>Medicago</taxon>
    </lineage>
</organism>
<name>G7K2E1_MEDTR</name>
<dbReference type="InterPro" id="IPR002156">
    <property type="entry name" value="RNaseH_domain"/>
</dbReference>
<sequence length="90" mass="10294">MVPFLMLLLFLEGSLEMQMALVMVVFARCLGVESTLYAELFAVILAIELVYSKGCFNLWLETNSKLVTLAFNKATLVPRHIRNIYQHVRT</sequence>
<dbReference type="EnsemblPlants" id="AES93675">
    <property type="protein sequence ID" value="AES93675"/>
    <property type="gene ID" value="MTR_5g006250"/>
</dbReference>
<proteinExistence type="predicted"/>
<evidence type="ECO:0000313" key="5">
    <source>
        <dbReference type="Proteomes" id="UP000002051"/>
    </source>
</evidence>
<reference evidence="3 5" key="1">
    <citation type="journal article" date="2011" name="Nature">
        <title>The Medicago genome provides insight into the evolution of rhizobial symbioses.</title>
        <authorList>
            <person name="Young N.D."/>
            <person name="Debelle F."/>
            <person name="Oldroyd G.E."/>
            <person name="Geurts R."/>
            <person name="Cannon S.B."/>
            <person name="Udvardi M.K."/>
            <person name="Benedito V.A."/>
            <person name="Mayer K.F."/>
            <person name="Gouzy J."/>
            <person name="Schoof H."/>
            <person name="Van de Peer Y."/>
            <person name="Proost S."/>
            <person name="Cook D.R."/>
            <person name="Meyers B.C."/>
            <person name="Spannagl M."/>
            <person name="Cheung F."/>
            <person name="De Mita S."/>
            <person name="Krishnakumar V."/>
            <person name="Gundlach H."/>
            <person name="Zhou S."/>
            <person name="Mudge J."/>
            <person name="Bharti A.K."/>
            <person name="Murray J.D."/>
            <person name="Naoumkina M.A."/>
            <person name="Rosen B."/>
            <person name="Silverstein K.A."/>
            <person name="Tang H."/>
            <person name="Rombauts S."/>
            <person name="Zhao P.X."/>
            <person name="Zhou P."/>
            <person name="Barbe V."/>
            <person name="Bardou P."/>
            <person name="Bechner M."/>
            <person name="Bellec A."/>
            <person name="Berger A."/>
            <person name="Berges H."/>
            <person name="Bidwell S."/>
            <person name="Bisseling T."/>
            <person name="Choisne N."/>
            <person name="Couloux A."/>
            <person name="Denny R."/>
            <person name="Deshpande S."/>
            <person name="Dai X."/>
            <person name="Doyle J.J."/>
            <person name="Dudez A.M."/>
            <person name="Farmer A.D."/>
            <person name="Fouteau S."/>
            <person name="Franken C."/>
            <person name="Gibelin C."/>
            <person name="Gish J."/>
            <person name="Goldstein S."/>
            <person name="Gonzalez A.J."/>
            <person name="Green P.J."/>
            <person name="Hallab A."/>
            <person name="Hartog M."/>
            <person name="Hua A."/>
            <person name="Humphray S.J."/>
            <person name="Jeong D.H."/>
            <person name="Jing Y."/>
            <person name="Jocker A."/>
            <person name="Kenton S.M."/>
            <person name="Kim D.J."/>
            <person name="Klee K."/>
            <person name="Lai H."/>
            <person name="Lang C."/>
            <person name="Lin S."/>
            <person name="Macmil S.L."/>
            <person name="Magdelenat G."/>
            <person name="Matthews L."/>
            <person name="McCorrison J."/>
            <person name="Monaghan E.L."/>
            <person name="Mun J.H."/>
            <person name="Najar F.Z."/>
            <person name="Nicholson C."/>
            <person name="Noirot C."/>
            <person name="O'Bleness M."/>
            <person name="Paule C.R."/>
            <person name="Poulain J."/>
            <person name="Prion F."/>
            <person name="Qin B."/>
            <person name="Qu C."/>
            <person name="Retzel E.F."/>
            <person name="Riddle C."/>
            <person name="Sallet E."/>
            <person name="Samain S."/>
            <person name="Samson N."/>
            <person name="Sanders I."/>
            <person name="Saurat O."/>
            <person name="Scarpelli C."/>
            <person name="Schiex T."/>
            <person name="Segurens B."/>
            <person name="Severin A.J."/>
            <person name="Sherrier D.J."/>
            <person name="Shi R."/>
            <person name="Sims S."/>
            <person name="Singer S.R."/>
            <person name="Sinharoy S."/>
            <person name="Sterck L."/>
            <person name="Viollet A."/>
            <person name="Wang B.B."/>
            <person name="Wang K."/>
            <person name="Wang M."/>
            <person name="Wang X."/>
            <person name="Warfsmann J."/>
            <person name="Weissenbach J."/>
            <person name="White D.D."/>
            <person name="White J.D."/>
            <person name="Wiley G.B."/>
            <person name="Wincker P."/>
            <person name="Xing Y."/>
            <person name="Yang L."/>
            <person name="Yao Z."/>
            <person name="Ying F."/>
            <person name="Zhai J."/>
            <person name="Zhou L."/>
            <person name="Zuber A."/>
            <person name="Denarie J."/>
            <person name="Dixon R.A."/>
            <person name="May G.D."/>
            <person name="Schwartz D.C."/>
            <person name="Rogers J."/>
            <person name="Quetier F."/>
            <person name="Town C.D."/>
            <person name="Roe B.A."/>
        </authorList>
    </citation>
    <scope>NUCLEOTIDE SEQUENCE [LARGE SCALE GENOMIC DNA]</scope>
    <source>
        <strain evidence="3">A17</strain>
        <strain evidence="4 5">cv. Jemalong A17</strain>
    </source>
</reference>
<gene>
    <name evidence="3" type="ordered locus">MTR_5g006250</name>
</gene>
<feature type="signal peptide" evidence="1">
    <location>
        <begin position="1"/>
        <end position="16"/>
    </location>
</feature>
<dbReference type="EMBL" id="CM001221">
    <property type="protein sequence ID" value="AES93675.1"/>
    <property type="molecule type" value="Genomic_DNA"/>
</dbReference>
<dbReference type="GO" id="GO:0003676">
    <property type="term" value="F:nucleic acid binding"/>
    <property type="evidence" value="ECO:0007669"/>
    <property type="project" value="InterPro"/>
</dbReference>
<accession>G7K2E1</accession>
<dbReference type="GO" id="GO:0004523">
    <property type="term" value="F:RNA-DNA hybrid ribonuclease activity"/>
    <property type="evidence" value="ECO:0007669"/>
    <property type="project" value="InterPro"/>
</dbReference>
<dbReference type="AlphaFoldDB" id="G7K2E1"/>
<feature type="chain" id="PRO_5014573302" description="RNase H type-1 domain-containing protein" evidence="1">
    <location>
        <begin position="17"/>
        <end position="90"/>
    </location>
</feature>
<keyword evidence="1" id="KW-0732">Signal</keyword>
<dbReference type="InterPro" id="IPR012337">
    <property type="entry name" value="RNaseH-like_sf"/>
</dbReference>
<evidence type="ECO:0000259" key="2">
    <source>
        <dbReference type="Pfam" id="PF13456"/>
    </source>
</evidence>